<reference evidence="2 3" key="1">
    <citation type="submission" date="2015-06" db="EMBL/GenBank/DDBJ databases">
        <title>Draft genome sequence of beer spoilage bacterium Megasphaera cerevisiae type strain 20462.</title>
        <authorList>
            <person name="Kutumbaka K."/>
            <person name="Pasmowitz J."/>
            <person name="Mategko J."/>
            <person name="Reyes D."/>
            <person name="Friedrich A."/>
            <person name="Han S."/>
            <person name="Martens-Habbena W."/>
            <person name="Neal-McKinney J."/>
            <person name="Janagama H.K."/>
            <person name="Nadala C."/>
            <person name="Samadpour M."/>
        </authorList>
    </citation>
    <scope>NUCLEOTIDE SEQUENCE [LARGE SCALE GENOMIC DNA]</scope>
    <source>
        <strain evidence="2 3">DSM 20462</strain>
    </source>
</reference>
<keyword evidence="3" id="KW-1185">Reference proteome</keyword>
<dbReference type="CDD" id="cd02230">
    <property type="entry name" value="cupin_HP0902-like"/>
    <property type="match status" value="1"/>
</dbReference>
<dbReference type="RefSeq" id="WP_048513518.1">
    <property type="nucleotide sequence ID" value="NZ_FUXD01000008.1"/>
</dbReference>
<accession>A0A0J6WZ73</accession>
<dbReference type="STRING" id="39029.BSR42_03390"/>
<dbReference type="PATRIC" id="fig|1122219.3.peg.3066"/>
<dbReference type="PANTHER" id="PTHR37694">
    <property type="entry name" value="SLR8022 PROTEIN"/>
    <property type="match status" value="1"/>
</dbReference>
<evidence type="ECO:0000313" key="3">
    <source>
        <dbReference type="Proteomes" id="UP000036503"/>
    </source>
</evidence>
<dbReference type="Pfam" id="PF07883">
    <property type="entry name" value="Cupin_2"/>
    <property type="match status" value="1"/>
</dbReference>
<gene>
    <name evidence="2" type="ORF">AB840_03845</name>
</gene>
<dbReference type="SUPFAM" id="SSF51182">
    <property type="entry name" value="RmlC-like cupins"/>
    <property type="match status" value="1"/>
</dbReference>
<dbReference type="PANTHER" id="PTHR37694:SF1">
    <property type="entry name" value="SLR8022 PROTEIN"/>
    <property type="match status" value="1"/>
</dbReference>
<organism evidence="2 3">
    <name type="scientific">Megasphaera cerevisiae DSM 20462</name>
    <dbReference type="NCBI Taxonomy" id="1122219"/>
    <lineage>
        <taxon>Bacteria</taxon>
        <taxon>Bacillati</taxon>
        <taxon>Bacillota</taxon>
        <taxon>Negativicutes</taxon>
        <taxon>Veillonellales</taxon>
        <taxon>Veillonellaceae</taxon>
        <taxon>Megasphaera</taxon>
    </lineage>
</organism>
<dbReference type="OrthoDB" id="9793184at2"/>
<feature type="domain" description="Cupin type-2" evidence="1">
    <location>
        <begin position="44"/>
        <end position="112"/>
    </location>
</feature>
<evidence type="ECO:0000313" key="2">
    <source>
        <dbReference type="EMBL" id="KMO87177.1"/>
    </source>
</evidence>
<proteinExistence type="predicted"/>
<dbReference type="Proteomes" id="UP000036503">
    <property type="component" value="Unassembled WGS sequence"/>
</dbReference>
<name>A0A0J6WZ73_9FIRM</name>
<dbReference type="InParanoid" id="A0A0J6WZ73"/>
<dbReference type="EMBL" id="LEKT01000008">
    <property type="protein sequence ID" value="KMO87177.1"/>
    <property type="molecule type" value="Genomic_DNA"/>
</dbReference>
<protein>
    <submittedName>
        <fullName evidence="2">Cupin</fullName>
    </submittedName>
</protein>
<dbReference type="InterPro" id="IPR011051">
    <property type="entry name" value="RmlC_Cupin_sf"/>
</dbReference>
<dbReference type="AlphaFoldDB" id="A0A0J6WZ73"/>
<evidence type="ECO:0000259" key="1">
    <source>
        <dbReference type="Pfam" id="PF07883"/>
    </source>
</evidence>
<dbReference type="InterPro" id="IPR013096">
    <property type="entry name" value="Cupin_2"/>
</dbReference>
<comment type="caution">
    <text evidence="2">The sequence shown here is derived from an EMBL/GenBank/DDBJ whole genome shotgun (WGS) entry which is preliminary data.</text>
</comment>
<sequence length="117" mass="12839">MTNPTYLKNIEAEKILQLSQLTECREGQIISRTLAQNQFLSTTVFAFAKGEELSAHSSAGDAILTILEGKSQIIINGITHHLTAGQTIVMPAQIPHAVTAEEDFKMFLIVVFPQNTL</sequence>
<dbReference type="Gene3D" id="2.60.120.10">
    <property type="entry name" value="Jelly Rolls"/>
    <property type="match status" value="1"/>
</dbReference>
<dbReference type="InterPro" id="IPR014710">
    <property type="entry name" value="RmlC-like_jellyroll"/>
</dbReference>